<dbReference type="EMBL" id="AKIJ01000003">
    <property type="protein sequence ID" value="KFG26043.1"/>
    <property type="molecule type" value="Genomic_DNA"/>
</dbReference>
<dbReference type="RefSeq" id="XP_052904598.1">
    <property type="nucleotide sequence ID" value="XM_053048793.1"/>
</dbReference>
<proteinExistence type="predicted"/>
<dbReference type="HOGENOM" id="CLU_3050847_0_0_1"/>
<dbReference type="Proteomes" id="UP000054524">
    <property type="component" value="Unassembled WGS sequence"/>
</dbReference>
<reference evidence="1 2" key="1">
    <citation type="journal article" date="2014" name="Genome Announc.">
        <title>Genome Sequence of the Microsporidian Species Nematocida sp1 Strain ERTm6 (ATCC PRA-372).</title>
        <authorList>
            <person name="Bakowski M.A."/>
            <person name="Priest M."/>
            <person name="Young S."/>
            <person name="Cuomo C.A."/>
            <person name="Troemel E.R."/>
        </authorList>
    </citation>
    <scope>NUCLEOTIDE SEQUENCE [LARGE SCALE GENOMIC DNA]</scope>
    <source>
        <strain evidence="1 2">ERTm6</strain>
    </source>
</reference>
<protein>
    <submittedName>
        <fullName evidence="1">Uncharacterized protein</fullName>
    </submittedName>
</protein>
<accession>A0A086J1M5</accession>
<gene>
    <name evidence="1" type="ORF">NESG_01155</name>
</gene>
<dbReference type="OrthoDB" id="2187439at2759"/>
<evidence type="ECO:0000313" key="1">
    <source>
        <dbReference type="EMBL" id="KFG26043.1"/>
    </source>
</evidence>
<keyword evidence="2" id="KW-1185">Reference proteome</keyword>
<organism evidence="1 2">
    <name type="scientific">Nematocida ausubeli (strain ATCC PRA-371 / ERTm2)</name>
    <name type="common">Nematode killer fungus</name>
    <dbReference type="NCBI Taxonomy" id="1913371"/>
    <lineage>
        <taxon>Eukaryota</taxon>
        <taxon>Fungi</taxon>
        <taxon>Fungi incertae sedis</taxon>
        <taxon>Microsporidia</taxon>
        <taxon>Nematocida</taxon>
    </lineage>
</organism>
<sequence length="54" mass="6475">MKDQDELTLPAKEYRKLEGLIEKVRKYADIETKDTKENLSLGTLDYLKKYRINR</sequence>
<comment type="caution">
    <text evidence="1">The sequence shown here is derived from an EMBL/GenBank/DDBJ whole genome shotgun (WGS) entry which is preliminary data.</text>
</comment>
<dbReference type="AlphaFoldDB" id="A0A086J1M5"/>
<dbReference type="GeneID" id="77676128"/>
<name>A0A086J1M5_NEMA1</name>
<evidence type="ECO:0000313" key="2">
    <source>
        <dbReference type="Proteomes" id="UP000054524"/>
    </source>
</evidence>